<evidence type="ECO:0000313" key="7">
    <source>
        <dbReference type="EMBL" id="TCP59983.1"/>
    </source>
</evidence>
<dbReference type="RefSeq" id="WP_131920989.1">
    <property type="nucleotide sequence ID" value="NZ_JAOQNU010000045.1"/>
</dbReference>
<dbReference type="Gene3D" id="1.10.287.470">
    <property type="entry name" value="Helix hairpin bin"/>
    <property type="match status" value="1"/>
</dbReference>
<feature type="domain" description="YknX-like C-terminal permuted SH3-like" evidence="6">
    <location>
        <begin position="349"/>
        <end position="416"/>
    </location>
</feature>
<evidence type="ECO:0000256" key="2">
    <source>
        <dbReference type="SAM" id="Coils"/>
    </source>
</evidence>
<feature type="coiled-coil region" evidence="2">
    <location>
        <begin position="111"/>
        <end position="228"/>
    </location>
</feature>
<dbReference type="Gene3D" id="2.40.30.170">
    <property type="match status" value="1"/>
</dbReference>
<dbReference type="Gene3D" id="2.40.420.20">
    <property type="match status" value="1"/>
</dbReference>
<dbReference type="InterPro" id="IPR058625">
    <property type="entry name" value="MdtA-like_BSH"/>
</dbReference>
<dbReference type="PANTHER" id="PTHR30469:SF15">
    <property type="entry name" value="HLYD FAMILY OF SECRETION PROTEINS"/>
    <property type="match status" value="1"/>
</dbReference>
<comment type="caution">
    <text evidence="7">The sequence shown here is derived from an EMBL/GenBank/DDBJ whole genome shotgun (WGS) entry which is preliminary data.</text>
</comment>
<feature type="domain" description="Multidrug resistance protein MdtA-like barrel-sandwich hybrid" evidence="4">
    <location>
        <begin position="73"/>
        <end position="256"/>
    </location>
</feature>
<dbReference type="PROSITE" id="PS51257">
    <property type="entry name" value="PROKAR_LIPOPROTEIN"/>
    <property type="match status" value="1"/>
</dbReference>
<accession>A0A4R2RB76</accession>
<sequence length="424" mass="45168">MSKQHNFINVRQYKRLPLLAFASLIATSLVVTGCSGGSTGSHRPKVVVEAVSDQSVNKSPIVAGRVMGDTETAVMAKVSGRVVNVLCDVGQEVQAGQPLVYIDDRDYRIALAQAEANVRGAQARFADAQKGARPQERQQLDEKIKAAAAALENAKANLERTQSLFDAGATTKNQLETVQLALTQAQTTYDQLLQQQSLITEGATAETLENLRATVAQMNAIADKARLDLENTVITAPVTGRIANKNIHIGEIAATSPSPTVLFTVVSSAPVVEVSVPEEYINHIQVGQTMKVRIDQVASTTFEAKVIAVSPMVNSASKEYPVKLSLPPSDAWKSGMYAEATLPDTHKGLSIPKNALVKRGLDYVVMVTDGTTASSRPVTTGRSDGSLVEILSGLNVGDKLITVGQDQLQDGDAIQVIAERGTVQ</sequence>
<dbReference type="Pfam" id="PF25954">
    <property type="entry name" value="Beta-barrel_RND_2"/>
    <property type="match status" value="1"/>
</dbReference>
<reference evidence="7 8" key="1">
    <citation type="submission" date="2019-03" db="EMBL/GenBank/DDBJ databases">
        <title>Genomic Encyclopedia of Type Strains, Phase IV (KMG-IV): sequencing the most valuable type-strain genomes for metagenomic binning, comparative biology and taxonomic classification.</title>
        <authorList>
            <person name="Goeker M."/>
        </authorList>
    </citation>
    <scope>NUCLEOTIDE SEQUENCE [LARGE SCALE GENOMIC DNA]</scope>
    <source>
        <strain evidence="7 8">DSM 11170</strain>
    </source>
</reference>
<evidence type="ECO:0000259" key="6">
    <source>
        <dbReference type="Pfam" id="PF25989"/>
    </source>
</evidence>
<dbReference type="InterPro" id="IPR058792">
    <property type="entry name" value="Beta-barrel_RND_2"/>
</dbReference>
<evidence type="ECO:0000256" key="1">
    <source>
        <dbReference type="ARBA" id="ARBA00009477"/>
    </source>
</evidence>
<dbReference type="Proteomes" id="UP000294813">
    <property type="component" value="Unassembled WGS sequence"/>
</dbReference>
<dbReference type="Pfam" id="PF25989">
    <property type="entry name" value="YknX_C"/>
    <property type="match status" value="1"/>
</dbReference>
<protein>
    <submittedName>
        <fullName evidence="7">RND family efflux transporter MFP subunit</fullName>
    </submittedName>
</protein>
<evidence type="ECO:0000259" key="4">
    <source>
        <dbReference type="Pfam" id="PF25917"/>
    </source>
</evidence>
<keyword evidence="2" id="KW-0175">Coiled coil</keyword>
<dbReference type="Gene3D" id="2.40.50.100">
    <property type="match status" value="1"/>
</dbReference>
<evidence type="ECO:0000313" key="8">
    <source>
        <dbReference type="Proteomes" id="UP000294813"/>
    </source>
</evidence>
<dbReference type="InterPro" id="IPR006143">
    <property type="entry name" value="RND_pump_MFP"/>
</dbReference>
<dbReference type="Pfam" id="PF25917">
    <property type="entry name" value="BSH_RND"/>
    <property type="match status" value="1"/>
</dbReference>
<dbReference type="SUPFAM" id="SSF111369">
    <property type="entry name" value="HlyD-like secretion proteins"/>
    <property type="match status" value="2"/>
</dbReference>
<dbReference type="GO" id="GO:0015562">
    <property type="term" value="F:efflux transmembrane transporter activity"/>
    <property type="evidence" value="ECO:0007669"/>
    <property type="project" value="TreeGrafter"/>
</dbReference>
<evidence type="ECO:0000256" key="3">
    <source>
        <dbReference type="SAM" id="SignalP"/>
    </source>
</evidence>
<proteinExistence type="inferred from homology"/>
<dbReference type="NCBIfam" id="TIGR01730">
    <property type="entry name" value="RND_mfp"/>
    <property type="match status" value="1"/>
</dbReference>
<organism evidence="7 8">
    <name type="scientific">Heliophilum fasciatum</name>
    <dbReference type="NCBI Taxonomy" id="35700"/>
    <lineage>
        <taxon>Bacteria</taxon>
        <taxon>Bacillati</taxon>
        <taxon>Bacillota</taxon>
        <taxon>Clostridia</taxon>
        <taxon>Eubacteriales</taxon>
        <taxon>Heliobacteriaceae</taxon>
        <taxon>Heliophilum</taxon>
    </lineage>
</organism>
<dbReference type="GO" id="GO:1990281">
    <property type="term" value="C:efflux pump complex"/>
    <property type="evidence" value="ECO:0007669"/>
    <property type="project" value="TreeGrafter"/>
</dbReference>
<dbReference type="InterPro" id="IPR058637">
    <property type="entry name" value="YknX-like_C"/>
</dbReference>
<gene>
    <name evidence="7" type="ORF">EDD73_14411</name>
</gene>
<evidence type="ECO:0000259" key="5">
    <source>
        <dbReference type="Pfam" id="PF25954"/>
    </source>
</evidence>
<dbReference type="AlphaFoldDB" id="A0A4R2RB76"/>
<feature type="domain" description="CusB-like beta-barrel" evidence="5">
    <location>
        <begin position="272"/>
        <end position="343"/>
    </location>
</feature>
<dbReference type="EMBL" id="SLXT01000044">
    <property type="protein sequence ID" value="TCP59983.1"/>
    <property type="molecule type" value="Genomic_DNA"/>
</dbReference>
<feature type="chain" id="PRO_5039130100" evidence="3">
    <location>
        <begin position="34"/>
        <end position="424"/>
    </location>
</feature>
<comment type="similarity">
    <text evidence="1">Belongs to the membrane fusion protein (MFP) (TC 8.A.1) family.</text>
</comment>
<keyword evidence="8" id="KW-1185">Reference proteome</keyword>
<keyword evidence="3" id="KW-0732">Signal</keyword>
<dbReference type="PANTHER" id="PTHR30469">
    <property type="entry name" value="MULTIDRUG RESISTANCE PROTEIN MDTA"/>
    <property type="match status" value="1"/>
</dbReference>
<dbReference type="OrthoDB" id="5392603at2"/>
<feature type="signal peptide" evidence="3">
    <location>
        <begin position="1"/>
        <end position="33"/>
    </location>
</feature>
<name>A0A4R2RB76_9FIRM</name>